<reference evidence="1" key="1">
    <citation type="journal article" date="2014" name="Front. Microbiol.">
        <title>High frequency of phylogenetically diverse reductive dehalogenase-homologous genes in deep subseafloor sedimentary metagenomes.</title>
        <authorList>
            <person name="Kawai M."/>
            <person name="Futagami T."/>
            <person name="Toyoda A."/>
            <person name="Takaki Y."/>
            <person name="Nishi S."/>
            <person name="Hori S."/>
            <person name="Arai W."/>
            <person name="Tsubouchi T."/>
            <person name="Morono Y."/>
            <person name="Uchiyama I."/>
            <person name="Ito T."/>
            <person name="Fujiyama A."/>
            <person name="Inagaki F."/>
            <person name="Takami H."/>
        </authorList>
    </citation>
    <scope>NUCLEOTIDE SEQUENCE</scope>
    <source>
        <strain evidence="1">Expedition CK06-06</strain>
    </source>
</reference>
<name>X1DFG1_9ZZZZ</name>
<accession>X1DFG1</accession>
<sequence length="43" mass="4812">MEKHLTAAIPREWIGQRVKVLTSIAFGNEIKGRLSEIGADYIV</sequence>
<dbReference type="EMBL" id="BARU01001647">
    <property type="protein sequence ID" value="GAH19566.1"/>
    <property type="molecule type" value="Genomic_DNA"/>
</dbReference>
<organism evidence="1">
    <name type="scientific">marine sediment metagenome</name>
    <dbReference type="NCBI Taxonomy" id="412755"/>
    <lineage>
        <taxon>unclassified sequences</taxon>
        <taxon>metagenomes</taxon>
        <taxon>ecological metagenomes</taxon>
    </lineage>
</organism>
<protein>
    <submittedName>
        <fullName evidence="1">Uncharacterized protein</fullName>
    </submittedName>
</protein>
<feature type="non-terminal residue" evidence="1">
    <location>
        <position position="43"/>
    </location>
</feature>
<evidence type="ECO:0000313" key="1">
    <source>
        <dbReference type="EMBL" id="GAH19566.1"/>
    </source>
</evidence>
<proteinExistence type="predicted"/>
<gene>
    <name evidence="1" type="ORF">S03H2_04212</name>
</gene>
<comment type="caution">
    <text evidence="1">The sequence shown here is derived from an EMBL/GenBank/DDBJ whole genome shotgun (WGS) entry which is preliminary data.</text>
</comment>
<dbReference type="AlphaFoldDB" id="X1DFG1"/>